<name>A0A4S8JX49_MUSBA</name>
<protein>
    <submittedName>
        <fullName evidence="3">Uncharacterized protein</fullName>
    </submittedName>
</protein>
<dbReference type="PANTHER" id="PTHR33184:SF32">
    <property type="entry name" value="EXPRESSED PROTEIN"/>
    <property type="match status" value="1"/>
</dbReference>
<dbReference type="Proteomes" id="UP000317650">
    <property type="component" value="Chromosome 5"/>
</dbReference>
<dbReference type="AlphaFoldDB" id="A0A4S8JX49"/>
<dbReference type="Pfam" id="PF24068">
    <property type="entry name" value="TPD1_C"/>
    <property type="match status" value="1"/>
</dbReference>
<comment type="caution">
    <text evidence="3">The sequence shown here is derived from an EMBL/GenBank/DDBJ whole genome shotgun (WGS) entry which is preliminary data.</text>
</comment>
<dbReference type="EMBL" id="PYDT01000003">
    <property type="protein sequence ID" value="THU66857.1"/>
    <property type="molecule type" value="Genomic_DNA"/>
</dbReference>
<dbReference type="STRING" id="52838.A0A4S8JX49"/>
<dbReference type="InterPro" id="IPR040361">
    <property type="entry name" value="TPD1"/>
</dbReference>
<organism evidence="3 4">
    <name type="scientific">Musa balbisiana</name>
    <name type="common">Banana</name>
    <dbReference type="NCBI Taxonomy" id="52838"/>
    <lineage>
        <taxon>Eukaryota</taxon>
        <taxon>Viridiplantae</taxon>
        <taxon>Streptophyta</taxon>
        <taxon>Embryophyta</taxon>
        <taxon>Tracheophyta</taxon>
        <taxon>Spermatophyta</taxon>
        <taxon>Magnoliopsida</taxon>
        <taxon>Liliopsida</taxon>
        <taxon>Zingiberales</taxon>
        <taxon>Musaceae</taxon>
        <taxon>Musa</taxon>
    </lineage>
</organism>
<sequence length="123" mass="13454">MAPVVNLLLFAALLLRISATADGQGCDLSSIQVQQTNTGETVGNDPVFEVEVKNLCRCTISSVFLRCLGFASSMVVDPKLFRREGTDYVVNDRKGIPSSKSVKFRYAWDRAFAMSPASLQVNC</sequence>
<accession>A0A4S8JX49</accession>
<reference evidence="3 4" key="1">
    <citation type="journal article" date="2019" name="Nat. Plants">
        <title>Genome sequencing of Musa balbisiana reveals subgenome evolution and function divergence in polyploid bananas.</title>
        <authorList>
            <person name="Yao X."/>
        </authorList>
    </citation>
    <scope>NUCLEOTIDE SEQUENCE [LARGE SCALE GENOMIC DNA]</scope>
    <source>
        <strain evidence="4">cv. DH-PKW</strain>
        <tissue evidence="3">Leaves</tissue>
    </source>
</reference>
<dbReference type="GO" id="GO:0001709">
    <property type="term" value="P:cell fate determination"/>
    <property type="evidence" value="ECO:0007669"/>
    <property type="project" value="TreeGrafter"/>
</dbReference>
<feature type="signal peptide" evidence="2">
    <location>
        <begin position="1"/>
        <end position="23"/>
    </location>
</feature>
<keyword evidence="4" id="KW-1185">Reference proteome</keyword>
<evidence type="ECO:0000313" key="3">
    <source>
        <dbReference type="EMBL" id="THU66857.1"/>
    </source>
</evidence>
<proteinExistence type="predicted"/>
<evidence type="ECO:0000256" key="1">
    <source>
        <dbReference type="ARBA" id="ARBA00022729"/>
    </source>
</evidence>
<gene>
    <name evidence="3" type="ORF">C4D60_Mb05t18620</name>
</gene>
<evidence type="ECO:0000313" key="4">
    <source>
        <dbReference type="Proteomes" id="UP000317650"/>
    </source>
</evidence>
<feature type="chain" id="PRO_5020633928" evidence="2">
    <location>
        <begin position="24"/>
        <end position="123"/>
    </location>
</feature>
<evidence type="ECO:0000256" key="2">
    <source>
        <dbReference type="SAM" id="SignalP"/>
    </source>
</evidence>
<dbReference type="PANTHER" id="PTHR33184">
    <property type="entry name" value="PROTEIN TAPETUM DETERMINANT 1-LIKE-RELATED"/>
    <property type="match status" value="1"/>
</dbReference>
<keyword evidence="1 2" id="KW-0732">Signal</keyword>